<organism evidence="1 2">
    <name type="scientific">Leptospira noguchii str. 2007001578</name>
    <dbReference type="NCBI Taxonomy" id="1049974"/>
    <lineage>
        <taxon>Bacteria</taxon>
        <taxon>Pseudomonadati</taxon>
        <taxon>Spirochaetota</taxon>
        <taxon>Spirochaetia</taxon>
        <taxon>Leptospirales</taxon>
        <taxon>Leptospiraceae</taxon>
        <taxon>Leptospira</taxon>
    </lineage>
</organism>
<dbReference type="Proteomes" id="UP000012099">
    <property type="component" value="Unassembled WGS sequence"/>
</dbReference>
<proteinExistence type="predicted"/>
<reference evidence="1 2" key="1">
    <citation type="submission" date="2013-01" db="EMBL/GenBank/DDBJ databases">
        <authorList>
            <person name="Harkins D.M."/>
            <person name="Durkin A.S."/>
            <person name="Brinkac L.M."/>
            <person name="Haft D.H."/>
            <person name="Selengut J.D."/>
            <person name="Sanka R."/>
            <person name="DePew J."/>
            <person name="Purushe J."/>
            <person name="Whelen A.C."/>
            <person name="Vinetz J.M."/>
            <person name="Sutton G.G."/>
            <person name="Nierman W.C."/>
            <person name="Fouts D.E."/>
        </authorList>
    </citation>
    <scope>NUCLEOTIDE SEQUENCE [LARGE SCALE GENOMIC DNA]</scope>
    <source>
        <strain evidence="1 2">2007001578</strain>
    </source>
</reference>
<dbReference type="EMBL" id="AHMH02000107">
    <property type="protein sequence ID" value="EMM99895.1"/>
    <property type="molecule type" value="Genomic_DNA"/>
</dbReference>
<protein>
    <submittedName>
        <fullName evidence="1">Uncharacterized protein</fullName>
    </submittedName>
</protein>
<name>A0ABN0IZ09_9LEPT</name>
<accession>A0ABN0IZ09</accession>
<gene>
    <name evidence="1" type="ORF">LEP1GSC035_0784</name>
</gene>
<evidence type="ECO:0000313" key="2">
    <source>
        <dbReference type="Proteomes" id="UP000012099"/>
    </source>
</evidence>
<evidence type="ECO:0000313" key="1">
    <source>
        <dbReference type="EMBL" id="EMM99895.1"/>
    </source>
</evidence>
<sequence>MGTTTFCSEWSISFQILIINYLKNILEFGILSKDKVFLEMAFQNPFISKQLLKFD</sequence>
<keyword evidence="2" id="KW-1185">Reference proteome</keyword>
<comment type="caution">
    <text evidence="1">The sequence shown here is derived from an EMBL/GenBank/DDBJ whole genome shotgun (WGS) entry which is preliminary data.</text>
</comment>